<dbReference type="EMBL" id="JAVXUP010002956">
    <property type="protein sequence ID" value="KAK3000671.1"/>
    <property type="molecule type" value="Genomic_DNA"/>
</dbReference>
<evidence type="ECO:0000259" key="9">
    <source>
        <dbReference type="SMART" id="SM00761"/>
    </source>
</evidence>
<dbReference type="Pfam" id="PF02671">
    <property type="entry name" value="PAH"/>
    <property type="match status" value="3"/>
</dbReference>
<dbReference type="GO" id="GO:0003714">
    <property type="term" value="F:transcription corepressor activity"/>
    <property type="evidence" value="ECO:0007669"/>
    <property type="project" value="InterPro"/>
</dbReference>
<dbReference type="FunFam" id="1.20.1160.11:FF:000002">
    <property type="entry name" value="Paired amphipathic helix protein SIN3"/>
    <property type="match status" value="1"/>
</dbReference>
<keyword evidence="5" id="KW-0804">Transcription</keyword>
<dbReference type="InterPro" id="IPR031693">
    <property type="entry name" value="Sin3_C"/>
</dbReference>
<evidence type="ECO:0000256" key="6">
    <source>
        <dbReference type="ARBA" id="ARBA00023242"/>
    </source>
</evidence>
<sequence length="1459" mass="165431">ICFTGFRFRNPGGNFRGMKRLRDDVYVNPQFKRPFGSSRAESYQPQVHGGGGGGGGEGGGGDGGGDGGTGGGGVAQKLTTNDALTYLKEVKEMFRDQREKYDMFLDVMKDFKAQRIDTTGVIARVKELFKGHNNLIFGFNTFLPKGYEITLVDEEEAPPKRTVEFEEAISFVNKIKNRFQNDDHVYKSFLDILNMYRKEHKGITEVYHEVAALFDDHPDLLEEFTRFLPDASATGSAHVTIGRHTFHRHDERSSAVPSMRPTNMDKQRGRRDRIIAPHAERDPSVERPDLDDDKTMIKLHKEQKKRAEKENRDRRNRDQDYREPEHDNHRDVNLHRLAEKRKSARKVDDFGMSPGLASYNDKDAVKSMYNQEFTFCEKVKERLHSPEDYQAFLKCLHIYTTEIITRKELQSLVADLLGKYPDLMEGFNEFLEHSESIDGFLAGVMSKKSIWNEGHASKSVKVEERDKEHRREVEAAKEKDRYKEKYWGKSIQELDLSDCQRCTPSYRLLPQDYPIPTASQRSELGAQVLNDHWVSVTSGSEDYSFKHMRRNQYEESLFRCEDDRFELDMLLESVTSTAKRAEELLNSNPESSARIEENFTVLNLRCIERLYGDHGLDVMDILRKNPSLALPVILTRLKQKQDEWTKCRSDFNKVWADIYSKNHYKSLDHRSFYFKQQDSKSLSTKALVAEIKEIKEKQQKEDDVLLAIAAGSRHLISPNLEFEYSDIDVHEDLYKLIKYSCEEVCTTKEQFNKVIRLWTTFLEPMLGVPSRPHHSEGAEDVMISRHHVTKGAATCTGESDGNRGADNHVKSKLLCNGDESASPDYVATSRTSLVNGSTLTNEDGFRLEKEVKKTAGLDKVSGSNGTVSLGERSTSSDAVLNIGADTIRCKISLDITSGVYLWCTPALLLASMGVMELLQDPVMLLRIVMEPSLILMIYLHLRYLVYSLPDPHPYLYFESYILSLGNLSLGLKLSECSSFVLQRADIPGSVPVVNGDFTEGDKASRYNDDSADLTKTEKEEGELSPNGDSEEENLVAYRDGGSQAMPSRKHTAENLHYQAGSGEETGCQDAGGENDADADADDEDSENASEACEDVSGSESAADECSREEHEEEEDGERDEIDGKAESEGEAEGMDDAHFVGGDGGSLAPSERFLLTAKPLSKHVDSAARENEKDSRVFYGNDAFFVLFRLHQILYERLLSAKQNSTSAELKWRTAKDFSPPDLYARFMAALFNLLDGSADNAKFEDDCRAIIGNQSYVLFTLDKLIYKLVKQLQTVASDEMDNKLLQLYEYEKSRKADKYVDSVYYENSHVLLHEENIYRFECTSPPSHFFIQLMDDGNEKPEVVAVSLDPNFVAYLHKDFLSVAPGKKESPGVMLQRNKRKYADMDECSAICMALEGFHVVNGLECKMSCNSSKISYVLDTEDFSFRERRKRCLSEGRSSCIEQARIQRFHRFLAASL</sequence>
<keyword evidence="6 7" id="KW-0539">Nucleus</keyword>
<feature type="compositionally biased region" description="Acidic residues" evidence="8">
    <location>
        <begin position="1072"/>
        <end position="1093"/>
    </location>
</feature>
<dbReference type="InterPro" id="IPR039774">
    <property type="entry name" value="Sin3-like"/>
</dbReference>
<accession>A0AA88V2K8</accession>
<feature type="compositionally biased region" description="Basic and acidic residues" evidence="8">
    <location>
        <begin position="263"/>
        <end position="340"/>
    </location>
</feature>
<organism evidence="10 11">
    <name type="scientific">Escallonia herrerae</name>
    <dbReference type="NCBI Taxonomy" id="1293975"/>
    <lineage>
        <taxon>Eukaryota</taxon>
        <taxon>Viridiplantae</taxon>
        <taxon>Streptophyta</taxon>
        <taxon>Embryophyta</taxon>
        <taxon>Tracheophyta</taxon>
        <taxon>Spermatophyta</taxon>
        <taxon>Magnoliopsida</taxon>
        <taxon>eudicotyledons</taxon>
        <taxon>Gunneridae</taxon>
        <taxon>Pentapetalae</taxon>
        <taxon>asterids</taxon>
        <taxon>campanulids</taxon>
        <taxon>Escalloniales</taxon>
        <taxon>Escalloniaceae</taxon>
        <taxon>Escallonia</taxon>
    </lineage>
</organism>
<dbReference type="GO" id="GO:0000122">
    <property type="term" value="P:negative regulation of transcription by RNA polymerase II"/>
    <property type="evidence" value="ECO:0007669"/>
    <property type="project" value="TreeGrafter"/>
</dbReference>
<dbReference type="InterPro" id="IPR036600">
    <property type="entry name" value="PAH_sf"/>
</dbReference>
<dbReference type="FunFam" id="1.20.1160.11:FF:000003">
    <property type="entry name" value="Paired amphipathic helix SIN3-like protein"/>
    <property type="match status" value="1"/>
</dbReference>
<feature type="region of interest" description="Disordered" evidence="8">
    <location>
        <begin position="246"/>
        <end position="340"/>
    </location>
</feature>
<dbReference type="InterPro" id="IPR013194">
    <property type="entry name" value="HDAC_interact_dom"/>
</dbReference>
<keyword evidence="2" id="KW-0678">Repressor</keyword>
<dbReference type="InterPro" id="IPR003822">
    <property type="entry name" value="PAH"/>
</dbReference>
<dbReference type="Pfam" id="PF16879">
    <property type="entry name" value="Sin3a_C"/>
    <property type="match status" value="1"/>
</dbReference>
<evidence type="ECO:0000256" key="2">
    <source>
        <dbReference type="ARBA" id="ARBA00022491"/>
    </source>
</evidence>
<evidence type="ECO:0000256" key="1">
    <source>
        <dbReference type="ARBA" id="ARBA00004123"/>
    </source>
</evidence>
<comment type="subcellular location">
    <subcellularLocation>
        <location evidence="1 7">Nucleus</location>
    </subcellularLocation>
</comment>
<feature type="region of interest" description="Disordered" evidence="8">
    <location>
        <begin position="35"/>
        <end position="75"/>
    </location>
</feature>
<dbReference type="SMART" id="SM00761">
    <property type="entry name" value="HDAC_interact"/>
    <property type="match status" value="1"/>
</dbReference>
<keyword evidence="3" id="KW-0677">Repeat</keyword>
<evidence type="ECO:0000256" key="5">
    <source>
        <dbReference type="ARBA" id="ARBA00023163"/>
    </source>
</evidence>
<keyword evidence="4" id="KW-0805">Transcription regulation</keyword>
<protein>
    <recommendedName>
        <fullName evidence="9">Histone deacetylase interacting domain-containing protein</fullName>
    </recommendedName>
</protein>
<evidence type="ECO:0000256" key="7">
    <source>
        <dbReference type="PROSITE-ProRule" id="PRU00810"/>
    </source>
</evidence>
<reference evidence="10" key="1">
    <citation type="submission" date="2022-12" db="EMBL/GenBank/DDBJ databases">
        <title>Draft genome assemblies for two species of Escallonia (Escalloniales).</title>
        <authorList>
            <person name="Chanderbali A."/>
            <person name="Dervinis C."/>
            <person name="Anghel I."/>
            <person name="Soltis D."/>
            <person name="Soltis P."/>
            <person name="Zapata F."/>
        </authorList>
    </citation>
    <scope>NUCLEOTIDE SEQUENCE</scope>
    <source>
        <strain evidence="10">UCBG64.0493</strain>
        <tissue evidence="10">Leaf</tissue>
    </source>
</reference>
<feature type="domain" description="Histone deacetylase interacting" evidence="9">
    <location>
        <begin position="498"/>
        <end position="598"/>
    </location>
</feature>
<dbReference type="PANTHER" id="PTHR12346:SF8">
    <property type="entry name" value="PAIRED AMPHIPATHIC HELIX PROTEIN SIN3-LIKE 2"/>
    <property type="match status" value="1"/>
</dbReference>
<comment type="caution">
    <text evidence="10">The sequence shown here is derived from an EMBL/GenBank/DDBJ whole genome shotgun (WGS) entry which is preliminary data.</text>
</comment>
<feature type="non-terminal residue" evidence="10">
    <location>
        <position position="1"/>
    </location>
</feature>
<feature type="compositionally biased region" description="Acidic residues" evidence="8">
    <location>
        <begin position="1110"/>
        <end position="1120"/>
    </location>
</feature>
<evidence type="ECO:0000256" key="4">
    <source>
        <dbReference type="ARBA" id="ARBA00023015"/>
    </source>
</evidence>
<dbReference type="Gene3D" id="1.20.1160.11">
    <property type="entry name" value="Paired amphipathic helix"/>
    <property type="match status" value="3"/>
</dbReference>
<feature type="compositionally biased region" description="Basic and acidic residues" evidence="8">
    <location>
        <begin position="999"/>
        <end position="1018"/>
    </location>
</feature>
<evidence type="ECO:0000256" key="8">
    <source>
        <dbReference type="SAM" id="MobiDB-lite"/>
    </source>
</evidence>
<dbReference type="Pfam" id="PF08295">
    <property type="entry name" value="Sin3_corepress"/>
    <property type="match status" value="1"/>
</dbReference>
<evidence type="ECO:0000313" key="11">
    <source>
        <dbReference type="Proteomes" id="UP001188597"/>
    </source>
</evidence>
<dbReference type="FunFam" id="1.20.1160.11:FF:000001">
    <property type="entry name" value="Paired amphipathic helix protein Sin3"/>
    <property type="match status" value="1"/>
</dbReference>
<name>A0AA88V2K8_9ASTE</name>
<dbReference type="PROSITE" id="PS51477">
    <property type="entry name" value="PAH"/>
    <property type="match status" value="3"/>
</dbReference>
<dbReference type="SUPFAM" id="SSF47762">
    <property type="entry name" value="PAH2 domain"/>
    <property type="match status" value="3"/>
</dbReference>
<proteinExistence type="predicted"/>
<feature type="region of interest" description="Disordered" evidence="8">
    <location>
        <begin position="1061"/>
        <end position="1143"/>
    </location>
</feature>
<dbReference type="GO" id="GO:0000785">
    <property type="term" value="C:chromatin"/>
    <property type="evidence" value="ECO:0007669"/>
    <property type="project" value="TreeGrafter"/>
</dbReference>
<feature type="compositionally biased region" description="Gly residues" evidence="8">
    <location>
        <begin position="48"/>
        <end position="74"/>
    </location>
</feature>
<dbReference type="GO" id="GO:0000118">
    <property type="term" value="C:histone deacetylase complex"/>
    <property type="evidence" value="ECO:0007669"/>
    <property type="project" value="TreeGrafter"/>
</dbReference>
<evidence type="ECO:0000256" key="3">
    <source>
        <dbReference type="ARBA" id="ARBA00022737"/>
    </source>
</evidence>
<evidence type="ECO:0000313" key="10">
    <source>
        <dbReference type="EMBL" id="KAK3000671.1"/>
    </source>
</evidence>
<dbReference type="PANTHER" id="PTHR12346">
    <property type="entry name" value="SIN3B-RELATED"/>
    <property type="match status" value="1"/>
</dbReference>
<dbReference type="Proteomes" id="UP001188597">
    <property type="component" value="Unassembled WGS sequence"/>
</dbReference>
<gene>
    <name evidence="10" type="ORF">RJ639_020615</name>
</gene>
<keyword evidence="11" id="KW-1185">Reference proteome</keyword>
<feature type="region of interest" description="Disordered" evidence="8">
    <location>
        <begin position="992"/>
        <end position="1032"/>
    </location>
</feature>